<evidence type="ECO:0000256" key="8">
    <source>
        <dbReference type="ARBA" id="ARBA00022840"/>
    </source>
</evidence>
<keyword evidence="2" id="KW-0479">Metal-binding</keyword>
<feature type="domain" description="Helicase C-terminal" evidence="14">
    <location>
        <begin position="419"/>
        <end position="579"/>
    </location>
</feature>
<dbReference type="OrthoDB" id="196131at2759"/>
<dbReference type="PROSITE" id="PS51195">
    <property type="entry name" value="Q_MOTIF"/>
    <property type="match status" value="1"/>
</dbReference>
<keyword evidence="4" id="KW-0863">Zinc-finger</keyword>
<dbReference type="EMBL" id="AP011947">
    <property type="protein sequence ID" value="BAM40030.1"/>
    <property type="molecule type" value="Genomic_DNA"/>
</dbReference>
<evidence type="ECO:0000256" key="10">
    <source>
        <dbReference type="ARBA" id="ARBA00047984"/>
    </source>
</evidence>
<dbReference type="InterPro" id="IPR014014">
    <property type="entry name" value="RNA_helicase_DEAD_Q_motif"/>
</dbReference>
<dbReference type="SMART" id="SM00487">
    <property type="entry name" value="DEXDc"/>
    <property type="match status" value="1"/>
</dbReference>
<protein>
    <recommendedName>
        <fullName evidence="1">RNA helicase</fullName>
        <ecNumber evidence="1">3.6.4.13</ecNumber>
    </recommendedName>
</protein>
<dbReference type="Proteomes" id="UP000003786">
    <property type="component" value="Chromosome 2"/>
</dbReference>
<dbReference type="EC" id="3.6.4.13" evidence="1"/>
<name>J4D787_THEOR</name>
<dbReference type="Pfam" id="PF00271">
    <property type="entry name" value="Helicase_C"/>
    <property type="match status" value="1"/>
</dbReference>
<keyword evidence="8" id="KW-0067">ATP-binding</keyword>
<dbReference type="RefSeq" id="XP_009690331.1">
    <property type="nucleotide sequence ID" value="XM_009692036.1"/>
</dbReference>
<dbReference type="InterPro" id="IPR001650">
    <property type="entry name" value="Helicase_C-like"/>
</dbReference>
<evidence type="ECO:0000256" key="9">
    <source>
        <dbReference type="ARBA" id="ARBA00022884"/>
    </source>
</evidence>
<dbReference type="STRING" id="869250.J4D787"/>
<organism evidence="16 17">
    <name type="scientific">Theileria orientalis strain Shintoku</name>
    <dbReference type="NCBI Taxonomy" id="869250"/>
    <lineage>
        <taxon>Eukaryota</taxon>
        <taxon>Sar</taxon>
        <taxon>Alveolata</taxon>
        <taxon>Apicomplexa</taxon>
        <taxon>Aconoidasida</taxon>
        <taxon>Piroplasmida</taxon>
        <taxon>Theileriidae</taxon>
        <taxon>Theileria</taxon>
    </lineage>
</organism>
<dbReference type="InterPro" id="IPR014001">
    <property type="entry name" value="Helicase_ATP-bd"/>
</dbReference>
<keyword evidence="5" id="KW-0378">Hydrolase</keyword>
<evidence type="ECO:0000256" key="7">
    <source>
        <dbReference type="ARBA" id="ARBA00022833"/>
    </source>
</evidence>
<dbReference type="FunFam" id="3.40.50.300:FF:000657">
    <property type="entry name" value="Probable ATP-dependent RNA helicase DDX41"/>
    <property type="match status" value="1"/>
</dbReference>
<dbReference type="GO" id="GO:0005737">
    <property type="term" value="C:cytoplasm"/>
    <property type="evidence" value="ECO:0007669"/>
    <property type="project" value="UniProtKB-ARBA"/>
</dbReference>
<keyword evidence="9" id="KW-0694">RNA-binding</keyword>
<dbReference type="AlphaFoldDB" id="J4D787"/>
<dbReference type="InterPro" id="IPR011545">
    <property type="entry name" value="DEAD/DEAH_box_helicase_dom"/>
</dbReference>
<feature type="domain" description="Helicase ATP-binding" evidence="13">
    <location>
        <begin position="224"/>
        <end position="408"/>
    </location>
</feature>
<dbReference type="Gene3D" id="3.40.50.300">
    <property type="entry name" value="P-loop containing nucleotide triphosphate hydrolases"/>
    <property type="match status" value="2"/>
</dbReference>
<evidence type="ECO:0000313" key="16">
    <source>
        <dbReference type="EMBL" id="BAM40030.1"/>
    </source>
</evidence>
<feature type="region of interest" description="Disordered" evidence="12">
    <location>
        <begin position="67"/>
        <end position="95"/>
    </location>
</feature>
<evidence type="ECO:0000256" key="12">
    <source>
        <dbReference type="SAM" id="MobiDB-lite"/>
    </source>
</evidence>
<keyword evidence="17" id="KW-1185">Reference proteome</keyword>
<feature type="region of interest" description="Disordered" evidence="12">
    <location>
        <begin position="1"/>
        <end position="23"/>
    </location>
</feature>
<dbReference type="Pfam" id="PF00270">
    <property type="entry name" value="DEAD"/>
    <property type="match status" value="1"/>
</dbReference>
<accession>J4D787</accession>
<feature type="short sequence motif" description="Q motif" evidence="11">
    <location>
        <begin position="190"/>
        <end position="218"/>
    </location>
</feature>
<dbReference type="GO" id="GO:0016787">
    <property type="term" value="F:hydrolase activity"/>
    <property type="evidence" value="ECO:0007669"/>
    <property type="project" value="UniProtKB-KW"/>
</dbReference>
<sequence>MHTVESSEKSENGNSGEQGNALEYIPFKKRRLSVNSGKFVNYGTAGSTGNCRSKNLVIHPVEKGEKDDKLFGEKREEEYKEGEEERVQGGGGGNPLARSAVGNSFSEQKSNAVERIEEQEKNIINDVAGFINFSLVPVKQRSQGVVYEKSIESIYTIPSCYRNIPESVLNVVRDVLFIDVSGSDVPPPIVKFDHMKLPSAIMRALNDKRILEPTNIQMQALPAALLGRDVIGISSTGRTSSGKTIVFVIPMVMQAWEMELRLPLKAFEGPFGLVVCPSRELASQITEVVKYFARHVHKHGGPSLECLCVIGGSDIWRQKDALRDGVHMVVATPGRLSDLVSKGTLNLAQCRYLCFDEADGLIDLGFDEEIGTVFNHMSAQRQTLLFSATMPKKLQEFARSSLVMPIVVNVGVSGSASKNVKQRVLRVPKEQKLKNVLQSLQSTPPPVLIFCENKADVDMVHEYLLLKGVDVAAIHGGLSQEERRSSVKRFRDGERDVLVGTDVASKGLDFSGVKHVINFDLPRDIENYVHRIGRTGRGDRTGFATTLLDGTEEEGALKNIKSILIESNQEIPEFLKGIHVGADTLRVSFEMSKACIGNWRTHRVCLLRSVGAQNRRMSKAQQREEQAADGPERLVRQFHKNFAENEFD</sequence>
<dbReference type="GO" id="GO:0003724">
    <property type="term" value="F:RNA helicase activity"/>
    <property type="evidence" value="ECO:0007669"/>
    <property type="project" value="UniProtKB-EC"/>
</dbReference>
<dbReference type="PROSITE" id="PS51192">
    <property type="entry name" value="HELICASE_ATP_BIND_1"/>
    <property type="match status" value="1"/>
</dbReference>
<evidence type="ECO:0000256" key="1">
    <source>
        <dbReference type="ARBA" id="ARBA00012552"/>
    </source>
</evidence>
<evidence type="ECO:0000256" key="4">
    <source>
        <dbReference type="ARBA" id="ARBA00022771"/>
    </source>
</evidence>
<dbReference type="InterPro" id="IPR027417">
    <property type="entry name" value="P-loop_NTPase"/>
</dbReference>
<feature type="domain" description="DEAD-box RNA helicase Q" evidence="15">
    <location>
        <begin position="190"/>
        <end position="218"/>
    </location>
</feature>
<evidence type="ECO:0000256" key="5">
    <source>
        <dbReference type="ARBA" id="ARBA00022801"/>
    </source>
</evidence>
<dbReference type="SUPFAM" id="SSF52540">
    <property type="entry name" value="P-loop containing nucleoside triphosphate hydrolases"/>
    <property type="match status" value="1"/>
</dbReference>
<dbReference type="PANTHER" id="PTHR47958">
    <property type="entry name" value="ATP-DEPENDENT RNA HELICASE DBP3"/>
    <property type="match status" value="1"/>
</dbReference>
<dbReference type="GeneID" id="20714459"/>
<comment type="catalytic activity">
    <reaction evidence="10">
        <text>ATP + H2O = ADP + phosphate + H(+)</text>
        <dbReference type="Rhea" id="RHEA:13065"/>
        <dbReference type="ChEBI" id="CHEBI:15377"/>
        <dbReference type="ChEBI" id="CHEBI:15378"/>
        <dbReference type="ChEBI" id="CHEBI:30616"/>
        <dbReference type="ChEBI" id="CHEBI:43474"/>
        <dbReference type="ChEBI" id="CHEBI:456216"/>
        <dbReference type="EC" id="3.6.4.13"/>
    </reaction>
</comment>
<keyword evidence="6 16" id="KW-0347">Helicase</keyword>
<dbReference type="GO" id="GO:0003723">
    <property type="term" value="F:RNA binding"/>
    <property type="evidence" value="ECO:0007669"/>
    <property type="project" value="UniProtKB-KW"/>
</dbReference>
<reference evidence="16 17" key="1">
    <citation type="journal article" date="2012" name="MBio">
        <title>Comparative genome analysis of three eukaryotic parasites with differing abilities to transform leukocytes reveals key mediators of Theileria-induced leukocyte transformation.</title>
        <authorList>
            <person name="Hayashida K."/>
            <person name="Hara Y."/>
            <person name="Abe T."/>
            <person name="Yamasaki C."/>
            <person name="Toyoda A."/>
            <person name="Kosuge T."/>
            <person name="Suzuki Y."/>
            <person name="Sato Y."/>
            <person name="Kawashima S."/>
            <person name="Katayama T."/>
            <person name="Wakaguri H."/>
            <person name="Inoue N."/>
            <person name="Homma K."/>
            <person name="Tada-Umezaki M."/>
            <person name="Yagi Y."/>
            <person name="Fujii Y."/>
            <person name="Habara T."/>
            <person name="Kanehisa M."/>
            <person name="Watanabe H."/>
            <person name="Ito K."/>
            <person name="Gojobori T."/>
            <person name="Sugawara H."/>
            <person name="Imanishi T."/>
            <person name="Weir W."/>
            <person name="Gardner M."/>
            <person name="Pain A."/>
            <person name="Shiels B."/>
            <person name="Hattori M."/>
            <person name="Nene V."/>
            <person name="Sugimoto C."/>
        </authorList>
    </citation>
    <scope>NUCLEOTIDE SEQUENCE [LARGE SCALE GENOMIC DNA]</scope>
    <source>
        <strain evidence="16 17">Shintoku</strain>
    </source>
</reference>
<dbReference type="SMART" id="SM00490">
    <property type="entry name" value="HELICc"/>
    <property type="match status" value="1"/>
</dbReference>
<dbReference type="GO" id="GO:0005524">
    <property type="term" value="F:ATP binding"/>
    <property type="evidence" value="ECO:0007669"/>
    <property type="project" value="UniProtKB-KW"/>
</dbReference>
<feature type="compositionally biased region" description="Basic and acidic residues" evidence="12">
    <location>
        <begin position="1"/>
        <end position="11"/>
    </location>
</feature>
<evidence type="ECO:0000259" key="15">
    <source>
        <dbReference type="PROSITE" id="PS51195"/>
    </source>
</evidence>
<evidence type="ECO:0000256" key="6">
    <source>
        <dbReference type="ARBA" id="ARBA00022806"/>
    </source>
</evidence>
<keyword evidence="3" id="KW-0547">Nucleotide-binding</keyword>
<dbReference type="OMA" id="QMKMPII"/>
<dbReference type="KEGG" id="tot:TOT_020000297"/>
<evidence type="ECO:0000256" key="2">
    <source>
        <dbReference type="ARBA" id="ARBA00022723"/>
    </source>
</evidence>
<keyword evidence="7" id="KW-0862">Zinc</keyword>
<evidence type="ECO:0000313" key="17">
    <source>
        <dbReference type="Proteomes" id="UP000003786"/>
    </source>
</evidence>
<dbReference type="GO" id="GO:0008270">
    <property type="term" value="F:zinc ion binding"/>
    <property type="evidence" value="ECO:0007669"/>
    <property type="project" value="UniProtKB-KW"/>
</dbReference>
<feature type="compositionally biased region" description="Basic and acidic residues" evidence="12">
    <location>
        <begin position="67"/>
        <end position="87"/>
    </location>
</feature>
<dbReference type="PROSITE" id="PS51194">
    <property type="entry name" value="HELICASE_CTER"/>
    <property type="match status" value="1"/>
</dbReference>
<dbReference type="VEuPathDB" id="PiroplasmaDB:TOT_020000297"/>
<gene>
    <name evidence="16" type="ORF">TOT_020000297</name>
</gene>
<evidence type="ECO:0000256" key="11">
    <source>
        <dbReference type="PROSITE-ProRule" id="PRU00552"/>
    </source>
</evidence>
<evidence type="ECO:0000259" key="13">
    <source>
        <dbReference type="PROSITE" id="PS51192"/>
    </source>
</evidence>
<evidence type="ECO:0000256" key="3">
    <source>
        <dbReference type="ARBA" id="ARBA00022741"/>
    </source>
</evidence>
<dbReference type="eggNOG" id="KOG0341">
    <property type="taxonomic scope" value="Eukaryota"/>
</dbReference>
<evidence type="ECO:0000259" key="14">
    <source>
        <dbReference type="PROSITE" id="PS51194"/>
    </source>
</evidence>
<dbReference type="CDD" id="cd18787">
    <property type="entry name" value="SF2_C_DEAD"/>
    <property type="match status" value="1"/>
</dbReference>
<proteinExistence type="predicted"/>